<evidence type="ECO:0000256" key="1">
    <source>
        <dbReference type="ARBA" id="ARBA00022723"/>
    </source>
</evidence>
<keyword evidence="3" id="KW-0862">Zinc</keyword>
<reference evidence="6 7" key="2">
    <citation type="submission" date="2024-05" db="EMBL/GenBank/DDBJ databases">
        <authorList>
            <person name="Chen Y."/>
            <person name="Shah S."/>
            <person name="Dougan E. K."/>
            <person name="Thang M."/>
            <person name="Chan C."/>
        </authorList>
    </citation>
    <scope>NUCLEOTIDE SEQUENCE [LARGE SCALE GENOMIC DNA]</scope>
</reference>
<sequence length="703" mass="77959">MDRTASAESTGSTSSPFAAGTTGVKVVASTWARDSHDLFDFEASQLQTKYFNVPSSAKFIRSGVDVQMLTDHENTPAGGEPMLRLVQREGCYWVDKATPASSSKKLWVVVRDLASSGHKLSEGDVIKLGRFKFKVRQMVASETSTVQPELHLDDTAGSTCDIETDHENKLAKMSCRICLLEGSCDDDPLIRPCQCKGSIEYVHLGCLRHWVKGRLNIADTPEGSYFYRPLPCELCKAAYPASVSKGQEKMPLVEVPKTMPPYIARVTTSSQPSIEGINAYYEAVLAYKPFPAWSSAAEKAMEDPKSPMARVLAADCAFCQGDAARAKELLEQLIDDKEKEKWSWRECKYVEAWRSWVLMSDPVGCYNTLAEVVNRHPTDLFAVKRGHIMGLILGDGQKMLDIVETAANVCGKAVPPPRYLHGMWAFGLEQQGCYKDAERIAKEGLAFETTLGPDAWLDHGMAHALYFQGRDRLEDAERFLKERSSTWSKEALHPFLYTHCWWHLALLHCERGNFDDCLAIFDERLWPEGPAGLEQGKDPQVQLNALNLLWRLELRQASILPRWQRVLDGCKGLSLPKDGEKGPLQHSDLLLDILLIRGLCIDAKDSEPLEQFLSATQAHAQEMAKGAAGADGRGDAYGALARHVADIFRSDLPDTADTTERRAKAREGVWALQSQWGCLGGSVEQRGILLEAVKGPVICGEPK</sequence>
<dbReference type="PANTHER" id="PTHR46210:SF1">
    <property type="entry name" value="FHA DOMAIN-CONTAINING PROTEIN"/>
    <property type="match status" value="1"/>
</dbReference>
<feature type="domain" description="RING-CH-type" evidence="4">
    <location>
        <begin position="167"/>
        <end position="242"/>
    </location>
</feature>
<dbReference type="PANTHER" id="PTHR46210">
    <property type="entry name" value="FHA DOMAIN-CONTAINING PROTEIN"/>
    <property type="match status" value="1"/>
</dbReference>
<name>A0A9P1DQ33_9DINO</name>
<dbReference type="EMBL" id="CAMXCT030006223">
    <property type="protein sequence ID" value="CAL4801523.1"/>
    <property type="molecule type" value="Genomic_DNA"/>
</dbReference>
<dbReference type="InterPro" id="IPR011016">
    <property type="entry name" value="Znf_RING-CH"/>
</dbReference>
<protein>
    <submittedName>
        <fullName evidence="6">Tetratricopeptide repeat protein 38 (TPR repeat protein 38)</fullName>
    </submittedName>
</protein>
<evidence type="ECO:0000313" key="5">
    <source>
        <dbReference type="EMBL" id="CAI4014211.1"/>
    </source>
</evidence>
<dbReference type="SUPFAM" id="SSF48452">
    <property type="entry name" value="TPR-like"/>
    <property type="match status" value="1"/>
</dbReference>
<evidence type="ECO:0000313" key="7">
    <source>
        <dbReference type="Proteomes" id="UP001152797"/>
    </source>
</evidence>
<organism evidence="5">
    <name type="scientific">Cladocopium goreaui</name>
    <dbReference type="NCBI Taxonomy" id="2562237"/>
    <lineage>
        <taxon>Eukaryota</taxon>
        <taxon>Sar</taxon>
        <taxon>Alveolata</taxon>
        <taxon>Dinophyceae</taxon>
        <taxon>Suessiales</taxon>
        <taxon>Symbiodiniaceae</taxon>
        <taxon>Cladocopium</taxon>
    </lineage>
</organism>
<dbReference type="OrthoDB" id="411507at2759"/>
<dbReference type="SMART" id="SM00744">
    <property type="entry name" value="RINGv"/>
    <property type="match status" value="1"/>
</dbReference>
<evidence type="ECO:0000259" key="4">
    <source>
        <dbReference type="PROSITE" id="PS51292"/>
    </source>
</evidence>
<dbReference type="SUPFAM" id="SSF57850">
    <property type="entry name" value="RING/U-box"/>
    <property type="match status" value="1"/>
</dbReference>
<dbReference type="PROSITE" id="PS51292">
    <property type="entry name" value="ZF_RING_CH"/>
    <property type="match status" value="1"/>
</dbReference>
<dbReference type="Gene3D" id="3.30.40.10">
    <property type="entry name" value="Zinc/RING finger domain, C3HC4 (zinc finger)"/>
    <property type="match status" value="1"/>
</dbReference>
<dbReference type="EMBL" id="CAMXCT010006223">
    <property type="protein sequence ID" value="CAI4014211.1"/>
    <property type="molecule type" value="Genomic_DNA"/>
</dbReference>
<keyword evidence="7" id="KW-1185">Reference proteome</keyword>
<evidence type="ECO:0000256" key="2">
    <source>
        <dbReference type="ARBA" id="ARBA00022771"/>
    </source>
</evidence>
<dbReference type="CDD" id="cd16495">
    <property type="entry name" value="RING_CH-C4HC3_MARCH"/>
    <property type="match status" value="1"/>
</dbReference>
<reference evidence="5" key="1">
    <citation type="submission" date="2022-10" db="EMBL/GenBank/DDBJ databases">
        <authorList>
            <person name="Chen Y."/>
            <person name="Dougan E. K."/>
            <person name="Chan C."/>
            <person name="Rhodes N."/>
            <person name="Thang M."/>
        </authorList>
    </citation>
    <scope>NUCLEOTIDE SEQUENCE</scope>
</reference>
<accession>A0A9P1DQ33</accession>
<comment type="caution">
    <text evidence="5">The sequence shown here is derived from an EMBL/GenBank/DDBJ whole genome shotgun (WGS) entry which is preliminary data.</text>
</comment>
<dbReference type="Gene3D" id="1.25.40.10">
    <property type="entry name" value="Tetratricopeptide repeat domain"/>
    <property type="match status" value="1"/>
</dbReference>
<evidence type="ECO:0000256" key="3">
    <source>
        <dbReference type="ARBA" id="ARBA00022833"/>
    </source>
</evidence>
<keyword evidence="1" id="KW-0479">Metal-binding</keyword>
<dbReference type="EMBL" id="CAMXCT020006223">
    <property type="protein sequence ID" value="CAL1167586.1"/>
    <property type="molecule type" value="Genomic_DNA"/>
</dbReference>
<dbReference type="Proteomes" id="UP001152797">
    <property type="component" value="Unassembled WGS sequence"/>
</dbReference>
<gene>
    <name evidence="5" type="ORF">C1SCF055_LOCUS39126</name>
</gene>
<dbReference type="InterPro" id="IPR013083">
    <property type="entry name" value="Znf_RING/FYVE/PHD"/>
</dbReference>
<evidence type="ECO:0000313" key="6">
    <source>
        <dbReference type="EMBL" id="CAL4801523.1"/>
    </source>
</evidence>
<keyword evidence="2" id="KW-0863">Zinc-finger</keyword>
<dbReference type="InterPro" id="IPR011990">
    <property type="entry name" value="TPR-like_helical_dom_sf"/>
</dbReference>
<dbReference type="AlphaFoldDB" id="A0A9P1DQ33"/>
<proteinExistence type="predicted"/>
<dbReference type="GO" id="GO:0008270">
    <property type="term" value="F:zinc ion binding"/>
    <property type="evidence" value="ECO:0007669"/>
    <property type="project" value="UniProtKB-KW"/>
</dbReference>
<dbReference type="Pfam" id="PF12906">
    <property type="entry name" value="RINGv"/>
    <property type="match status" value="1"/>
</dbReference>